<evidence type="ECO:0000313" key="6">
    <source>
        <dbReference type="Proteomes" id="UP000198661"/>
    </source>
</evidence>
<dbReference type="CDD" id="cd04691">
    <property type="entry name" value="NUDIX_ADPRase"/>
    <property type="match status" value="1"/>
</dbReference>
<dbReference type="EMBL" id="FOOK01000014">
    <property type="protein sequence ID" value="SFG07417.1"/>
    <property type="molecule type" value="Genomic_DNA"/>
</dbReference>
<dbReference type="InterPro" id="IPR020476">
    <property type="entry name" value="Nudix_hydrolase"/>
</dbReference>
<keyword evidence="2 3" id="KW-0378">Hydrolase</keyword>
<dbReference type="GO" id="GO:0016787">
    <property type="term" value="F:hydrolase activity"/>
    <property type="evidence" value="ECO:0007669"/>
    <property type="project" value="UniProtKB-KW"/>
</dbReference>
<evidence type="ECO:0000256" key="2">
    <source>
        <dbReference type="ARBA" id="ARBA00022801"/>
    </source>
</evidence>
<keyword evidence="6" id="KW-1185">Reference proteome</keyword>
<protein>
    <submittedName>
        <fullName evidence="5">ADP-ribose pyrophosphatase YjhB, NUDIX family</fullName>
    </submittedName>
</protein>
<dbReference type="Pfam" id="PF00293">
    <property type="entry name" value="NUDIX"/>
    <property type="match status" value="1"/>
</dbReference>
<dbReference type="PANTHER" id="PTHR43046">
    <property type="entry name" value="GDP-MANNOSE MANNOSYL HYDROLASE"/>
    <property type="match status" value="1"/>
</dbReference>
<dbReference type="SUPFAM" id="SSF55811">
    <property type="entry name" value="Nudix"/>
    <property type="match status" value="1"/>
</dbReference>
<comment type="similarity">
    <text evidence="3">Belongs to the Nudix hydrolase family.</text>
</comment>
<comment type="cofactor">
    <cofactor evidence="1">
        <name>Mg(2+)</name>
        <dbReference type="ChEBI" id="CHEBI:18420"/>
    </cofactor>
</comment>
<sequence>MTRSGVWLGVGGLVRRGDSVLAVKKRYGATKGLWTMPGGFVAPGETLDEAVVREIREETGVETAVCGVIAVRTGVLRTGVSDNLVLFSMKYLSGEPEPDGRELSEARFLSREDLLEDPTVTELLRTLALSETTASLVPGAFHPRRDFGYRSYKIFREERAKK</sequence>
<dbReference type="Gene3D" id="3.90.79.10">
    <property type="entry name" value="Nucleoside Triphosphate Pyrophosphohydrolase"/>
    <property type="match status" value="1"/>
</dbReference>
<evidence type="ECO:0000259" key="4">
    <source>
        <dbReference type="PROSITE" id="PS51462"/>
    </source>
</evidence>
<dbReference type="AlphaFoldDB" id="A0A1I2P0M3"/>
<evidence type="ECO:0000313" key="5">
    <source>
        <dbReference type="EMBL" id="SFG07417.1"/>
    </source>
</evidence>
<dbReference type="InterPro" id="IPR015797">
    <property type="entry name" value="NUDIX_hydrolase-like_dom_sf"/>
</dbReference>
<dbReference type="STRING" id="201973.SAMN04488025_11476"/>
<dbReference type="InterPro" id="IPR020084">
    <property type="entry name" value="NUDIX_hydrolase_CS"/>
</dbReference>
<dbReference type="PRINTS" id="PR00502">
    <property type="entry name" value="NUDIXFAMILY"/>
</dbReference>
<reference evidence="5 6" key="1">
    <citation type="submission" date="2016-10" db="EMBL/GenBank/DDBJ databases">
        <authorList>
            <person name="de Groot N.N."/>
        </authorList>
    </citation>
    <scope>NUCLEOTIDE SEQUENCE [LARGE SCALE GENOMIC DNA]</scope>
    <source>
        <strain evidence="5 6">DSM 44945</strain>
    </source>
</reference>
<dbReference type="RefSeq" id="WP_177199082.1">
    <property type="nucleotide sequence ID" value="NZ_FOOK01000014.1"/>
</dbReference>
<gene>
    <name evidence="5" type="ORF">SAMN04488025_11476</name>
</gene>
<dbReference type="PROSITE" id="PS00893">
    <property type="entry name" value="NUDIX_BOX"/>
    <property type="match status" value="1"/>
</dbReference>
<organism evidence="5 6">
    <name type="scientific">Planifilum fulgidum</name>
    <dbReference type="NCBI Taxonomy" id="201973"/>
    <lineage>
        <taxon>Bacteria</taxon>
        <taxon>Bacillati</taxon>
        <taxon>Bacillota</taxon>
        <taxon>Bacilli</taxon>
        <taxon>Bacillales</taxon>
        <taxon>Thermoactinomycetaceae</taxon>
        <taxon>Planifilum</taxon>
    </lineage>
</organism>
<accession>A0A1I2P0M3</accession>
<name>A0A1I2P0M3_9BACL</name>
<dbReference type="Proteomes" id="UP000198661">
    <property type="component" value="Unassembled WGS sequence"/>
</dbReference>
<feature type="domain" description="Nudix hydrolase" evidence="4">
    <location>
        <begin position="5"/>
        <end position="131"/>
    </location>
</feature>
<proteinExistence type="inferred from homology"/>
<evidence type="ECO:0000256" key="1">
    <source>
        <dbReference type="ARBA" id="ARBA00001946"/>
    </source>
</evidence>
<dbReference type="PANTHER" id="PTHR43046:SF14">
    <property type="entry name" value="MUTT_NUDIX FAMILY PROTEIN"/>
    <property type="match status" value="1"/>
</dbReference>
<evidence type="ECO:0000256" key="3">
    <source>
        <dbReference type="RuleBase" id="RU003476"/>
    </source>
</evidence>
<dbReference type="PROSITE" id="PS51462">
    <property type="entry name" value="NUDIX"/>
    <property type="match status" value="1"/>
</dbReference>
<dbReference type="InterPro" id="IPR000086">
    <property type="entry name" value="NUDIX_hydrolase_dom"/>
</dbReference>